<accession>A0A3M9XPI7</accession>
<dbReference type="EMBL" id="QWDD01000001">
    <property type="protein sequence ID" value="RNJ49944.1"/>
    <property type="molecule type" value="Genomic_DNA"/>
</dbReference>
<feature type="transmembrane region" description="Helical" evidence="1">
    <location>
        <begin position="54"/>
        <end position="72"/>
    </location>
</feature>
<gene>
    <name evidence="2" type="ORF">D1O30_10365</name>
</gene>
<dbReference type="AlphaFoldDB" id="A0A3M9XPI7"/>
<evidence type="ECO:0000313" key="2">
    <source>
        <dbReference type="EMBL" id="RNJ49944.1"/>
    </source>
</evidence>
<comment type="caution">
    <text evidence="2">The sequence shown here is derived from an EMBL/GenBank/DDBJ whole genome shotgun (WGS) entry which is preliminary data.</text>
</comment>
<dbReference type="RefSeq" id="WP_123175904.1">
    <property type="nucleotide sequence ID" value="NZ_QWDD01000001.1"/>
</dbReference>
<evidence type="ECO:0000313" key="3">
    <source>
        <dbReference type="Proteomes" id="UP000268623"/>
    </source>
</evidence>
<dbReference type="Proteomes" id="UP000268623">
    <property type="component" value="Unassembled WGS sequence"/>
</dbReference>
<name>A0A3M9XPI7_9HYPH</name>
<organism evidence="2 3">
    <name type="scientific">Methylocystis hirsuta</name>
    <dbReference type="NCBI Taxonomy" id="369798"/>
    <lineage>
        <taxon>Bacteria</taxon>
        <taxon>Pseudomonadati</taxon>
        <taxon>Pseudomonadota</taxon>
        <taxon>Alphaproteobacteria</taxon>
        <taxon>Hyphomicrobiales</taxon>
        <taxon>Methylocystaceae</taxon>
        <taxon>Methylocystis</taxon>
    </lineage>
</organism>
<keyword evidence="1" id="KW-1133">Transmembrane helix</keyword>
<dbReference type="OrthoDB" id="8536790at2"/>
<evidence type="ECO:0000256" key="1">
    <source>
        <dbReference type="SAM" id="Phobius"/>
    </source>
</evidence>
<feature type="transmembrane region" description="Helical" evidence="1">
    <location>
        <begin position="84"/>
        <end position="106"/>
    </location>
</feature>
<keyword evidence="1" id="KW-0472">Membrane</keyword>
<feature type="transmembrane region" description="Helical" evidence="1">
    <location>
        <begin position="118"/>
        <end position="142"/>
    </location>
</feature>
<feature type="transmembrane region" description="Helical" evidence="1">
    <location>
        <begin position="12"/>
        <end position="34"/>
    </location>
</feature>
<sequence>MSQNARSVQENNIILLRGAALWVLVALVLAWCLVALRMEAPLMSAIFPGKFSRVLQAHIDFLLMSALLLGFYGTRIPFAWPVRWAMVVGAFTNSSLFILQAAFPILDGPPAEGWGPNVFRLYLMASIVTTSFGFAGACLTVLRASFRSESY</sequence>
<proteinExistence type="predicted"/>
<keyword evidence="3" id="KW-1185">Reference proteome</keyword>
<protein>
    <submittedName>
        <fullName evidence="2">Uncharacterized protein</fullName>
    </submittedName>
</protein>
<keyword evidence="1" id="KW-0812">Transmembrane</keyword>
<reference evidence="2 3" key="1">
    <citation type="submission" date="2018-08" db="EMBL/GenBank/DDBJ databases">
        <title>Genome sequence of Methylocystis hirsuta CSC1, a methanotroph able to accumulate PHAs.</title>
        <authorList>
            <person name="Bordel S."/>
            <person name="Rodriguez E."/>
            <person name="Gancedo J."/>
            <person name="Munoz R."/>
        </authorList>
    </citation>
    <scope>NUCLEOTIDE SEQUENCE [LARGE SCALE GENOMIC DNA]</scope>
    <source>
        <strain evidence="2 3">CSC1</strain>
    </source>
</reference>